<feature type="transmembrane region" description="Helical" evidence="6">
    <location>
        <begin position="317"/>
        <end position="335"/>
    </location>
</feature>
<protein>
    <recommendedName>
        <fullName evidence="11">Competence protein ComEC</fullName>
    </recommendedName>
</protein>
<feature type="domain" description="DUF4131" evidence="8">
    <location>
        <begin position="11"/>
        <end position="149"/>
    </location>
</feature>
<dbReference type="InterPro" id="IPR004477">
    <property type="entry name" value="ComEC_N"/>
</dbReference>
<feature type="transmembrane region" description="Helical" evidence="6">
    <location>
        <begin position="246"/>
        <end position="262"/>
    </location>
</feature>
<dbReference type="PANTHER" id="PTHR30619:SF1">
    <property type="entry name" value="RECOMBINATION PROTEIN 2"/>
    <property type="match status" value="1"/>
</dbReference>
<feature type="transmembrane region" description="Helical" evidence="6">
    <location>
        <begin position="292"/>
        <end position="311"/>
    </location>
</feature>
<gene>
    <name evidence="9" type="ORF">FLJC2902T_01040</name>
</gene>
<sequence length="635" mass="73177">MAVVFGVLYRLSNKHFFQKKHFALSTLVLSFSIGMLTQSLHHHPGYKNHYSHYTSESDMLTGTISERLKPNAYAEKYYFKIDALNGKNAFGKILLTVSKKEQSKQFHSGDRLLIKGELTPVVKSSNPYQFDYASYLEKQNVYHQLYLKPENYRKTGSEHNLDYYVEVYRNTLLHSFKIHQFSKDINNIIYALLLGQRQDMDLQTTTNYTEAGVIHILAISGLHIAILYAMLLFFIKPLNRIKNGKLLQFLIVVGFLWVFALLSGLSASVVRSVVMFSIISFGLYLNKSGNIYNILAVSMLVILLFNPNLLFDVGFQLSYIAVFSIVWLQPFYKSLKLSRYKVVNYFVDVLTISFVAQIGVLPLSLYYFHQVPLLFFLANLVVIPLSSFVLILGIVVLALNFIVPNIAIVFGKLLGFTIELMNEYIAWIASFKTFVIKDIPFSFSLLVLFYLMLITLVLWLYEKEFRKLILFLSSSFTLQILILSTLWQTKQGSEFIVFNNKKSTLLTEKRNNLIRVYTNDTLPQKNQNLKSYNRGNFNLDIEIRPLQNVVLFEEQKILVIDSLGIYTLKQKPDILLLTQSPKINLNRLIEVIQPKVIIADATNYKSYISRWKATCGTKKIPFHATAEKGFYKIEN</sequence>
<keyword evidence="4 6" id="KW-1133">Transmembrane helix</keyword>
<keyword evidence="5 6" id="KW-0472">Membrane</keyword>
<dbReference type="GO" id="GO:0005886">
    <property type="term" value="C:plasma membrane"/>
    <property type="evidence" value="ECO:0007669"/>
    <property type="project" value="UniProtKB-SubCell"/>
</dbReference>
<dbReference type="AlphaFoldDB" id="V6STX6"/>
<feature type="transmembrane region" description="Helical" evidence="6">
    <location>
        <begin position="342"/>
        <end position="368"/>
    </location>
</feature>
<keyword evidence="10" id="KW-1185">Reference proteome</keyword>
<keyword evidence="3 6" id="KW-0812">Transmembrane</keyword>
<evidence type="ECO:0000313" key="9">
    <source>
        <dbReference type="EMBL" id="ESU29632.1"/>
    </source>
</evidence>
<dbReference type="STRING" id="1341181.FLJC2902T_01040"/>
<evidence type="ECO:0000259" key="8">
    <source>
        <dbReference type="Pfam" id="PF13567"/>
    </source>
</evidence>
<name>V6STX6_9FLAO</name>
<feature type="transmembrane region" description="Helical" evidence="6">
    <location>
        <begin position="468"/>
        <end position="487"/>
    </location>
</feature>
<feature type="transmembrane region" description="Helical" evidence="6">
    <location>
        <begin position="212"/>
        <end position="234"/>
    </location>
</feature>
<feature type="transmembrane region" description="Helical" evidence="6">
    <location>
        <begin position="406"/>
        <end position="429"/>
    </location>
</feature>
<dbReference type="InterPro" id="IPR052159">
    <property type="entry name" value="Competence_DNA_uptake"/>
</dbReference>
<evidence type="ECO:0000256" key="2">
    <source>
        <dbReference type="ARBA" id="ARBA00022475"/>
    </source>
</evidence>
<proteinExistence type="predicted"/>
<keyword evidence="2" id="KW-1003">Cell membrane</keyword>
<dbReference type="Pfam" id="PF03772">
    <property type="entry name" value="Competence"/>
    <property type="match status" value="1"/>
</dbReference>
<evidence type="ECO:0000256" key="1">
    <source>
        <dbReference type="ARBA" id="ARBA00004651"/>
    </source>
</evidence>
<feature type="domain" description="ComEC/Rec2-related protein" evidence="7">
    <location>
        <begin position="192"/>
        <end position="461"/>
    </location>
</feature>
<evidence type="ECO:0000256" key="5">
    <source>
        <dbReference type="ARBA" id="ARBA00023136"/>
    </source>
</evidence>
<comment type="caution">
    <text evidence="9">The sequence shown here is derived from an EMBL/GenBank/DDBJ whole genome shotgun (WGS) entry which is preliminary data.</text>
</comment>
<evidence type="ECO:0008006" key="11">
    <source>
        <dbReference type="Google" id="ProtNLM"/>
    </source>
</evidence>
<evidence type="ECO:0000256" key="6">
    <source>
        <dbReference type="SAM" id="Phobius"/>
    </source>
</evidence>
<evidence type="ECO:0000256" key="3">
    <source>
        <dbReference type="ARBA" id="ARBA00022692"/>
    </source>
</evidence>
<reference evidence="9 10" key="1">
    <citation type="submission" date="2013-08" db="EMBL/GenBank/DDBJ databases">
        <title>Flavobacterium limnosediminis JC2902 genome sequencing.</title>
        <authorList>
            <person name="Lee K."/>
            <person name="Yi H."/>
            <person name="Park S."/>
            <person name="Chun J."/>
        </authorList>
    </citation>
    <scope>NUCLEOTIDE SEQUENCE [LARGE SCALE GENOMIC DNA]</scope>
    <source>
        <strain evidence="9 10">JC2902</strain>
    </source>
</reference>
<comment type="subcellular location">
    <subcellularLocation>
        <location evidence="1">Cell membrane</location>
        <topology evidence="1">Multi-pass membrane protein</topology>
    </subcellularLocation>
</comment>
<feature type="transmembrane region" description="Helical" evidence="6">
    <location>
        <begin position="441"/>
        <end position="461"/>
    </location>
</feature>
<feature type="transmembrane region" description="Helical" evidence="6">
    <location>
        <begin position="374"/>
        <end position="399"/>
    </location>
</feature>
<dbReference type="InterPro" id="IPR025405">
    <property type="entry name" value="DUF4131"/>
</dbReference>
<dbReference type="eggNOG" id="COG0658">
    <property type="taxonomic scope" value="Bacteria"/>
</dbReference>
<evidence type="ECO:0000256" key="4">
    <source>
        <dbReference type="ARBA" id="ARBA00022989"/>
    </source>
</evidence>
<dbReference type="NCBIfam" id="TIGR00360">
    <property type="entry name" value="ComEC_N-term"/>
    <property type="match status" value="1"/>
</dbReference>
<organism evidence="9 10">
    <name type="scientific">Flavobacterium limnosediminis JC2902</name>
    <dbReference type="NCBI Taxonomy" id="1341181"/>
    <lineage>
        <taxon>Bacteria</taxon>
        <taxon>Pseudomonadati</taxon>
        <taxon>Bacteroidota</taxon>
        <taxon>Flavobacteriia</taxon>
        <taxon>Flavobacteriales</taxon>
        <taxon>Flavobacteriaceae</taxon>
        <taxon>Flavobacterium</taxon>
    </lineage>
</organism>
<dbReference type="Proteomes" id="UP000018004">
    <property type="component" value="Unassembled WGS sequence"/>
</dbReference>
<evidence type="ECO:0000259" key="7">
    <source>
        <dbReference type="Pfam" id="PF03772"/>
    </source>
</evidence>
<dbReference type="PANTHER" id="PTHR30619">
    <property type="entry name" value="DNA INTERNALIZATION/COMPETENCE PROTEIN COMEC/REC2"/>
    <property type="match status" value="1"/>
</dbReference>
<evidence type="ECO:0000313" key="10">
    <source>
        <dbReference type="Proteomes" id="UP000018004"/>
    </source>
</evidence>
<dbReference type="EMBL" id="AVGG01000001">
    <property type="protein sequence ID" value="ESU29632.1"/>
    <property type="molecule type" value="Genomic_DNA"/>
</dbReference>
<dbReference type="Pfam" id="PF13567">
    <property type="entry name" value="DUF4131"/>
    <property type="match status" value="1"/>
</dbReference>
<accession>V6STX6</accession>
<dbReference type="PATRIC" id="fig|1341181.4.peg.100"/>